<organism evidence="9 10">
    <name type="scientific">Dissostichus eleginoides</name>
    <name type="common">Patagonian toothfish</name>
    <name type="synonym">Dissostichus amissus</name>
    <dbReference type="NCBI Taxonomy" id="100907"/>
    <lineage>
        <taxon>Eukaryota</taxon>
        <taxon>Metazoa</taxon>
        <taxon>Chordata</taxon>
        <taxon>Craniata</taxon>
        <taxon>Vertebrata</taxon>
        <taxon>Euteleostomi</taxon>
        <taxon>Actinopterygii</taxon>
        <taxon>Neopterygii</taxon>
        <taxon>Teleostei</taxon>
        <taxon>Neoteleostei</taxon>
        <taxon>Acanthomorphata</taxon>
        <taxon>Eupercaria</taxon>
        <taxon>Perciformes</taxon>
        <taxon>Notothenioidei</taxon>
        <taxon>Nototheniidae</taxon>
        <taxon>Dissostichus</taxon>
    </lineage>
</organism>
<protein>
    <recommendedName>
        <fullName evidence="1">RNA helicase</fullName>
        <ecNumber evidence="1">3.6.4.13</ecNumber>
    </recommendedName>
</protein>
<dbReference type="InterPro" id="IPR014001">
    <property type="entry name" value="Helicase_ATP-bd"/>
</dbReference>
<dbReference type="SUPFAM" id="SSF52540">
    <property type="entry name" value="P-loop containing nucleoside triphosphate hydrolases"/>
    <property type="match status" value="1"/>
</dbReference>
<dbReference type="EMBL" id="JASDAP010000003">
    <property type="protein sequence ID" value="KAK1905818.1"/>
    <property type="molecule type" value="Genomic_DNA"/>
</dbReference>
<evidence type="ECO:0000259" key="8">
    <source>
        <dbReference type="PROSITE" id="PS51195"/>
    </source>
</evidence>
<keyword evidence="5" id="KW-0067">ATP-binding</keyword>
<dbReference type="PROSITE" id="PS51192">
    <property type="entry name" value="HELICASE_ATP_BIND_1"/>
    <property type="match status" value="1"/>
</dbReference>
<evidence type="ECO:0000259" key="7">
    <source>
        <dbReference type="PROSITE" id="PS51192"/>
    </source>
</evidence>
<evidence type="ECO:0000256" key="5">
    <source>
        <dbReference type="ARBA" id="ARBA00022840"/>
    </source>
</evidence>
<dbReference type="AlphaFoldDB" id="A0AAD9CQC8"/>
<dbReference type="Gene3D" id="3.40.50.300">
    <property type="entry name" value="P-loop containing nucleotide triphosphate hydrolases"/>
    <property type="match status" value="1"/>
</dbReference>
<evidence type="ECO:0000313" key="9">
    <source>
        <dbReference type="EMBL" id="KAK1905818.1"/>
    </source>
</evidence>
<keyword evidence="10" id="KW-1185">Reference proteome</keyword>
<keyword evidence="2" id="KW-0547">Nucleotide-binding</keyword>
<evidence type="ECO:0000256" key="6">
    <source>
        <dbReference type="PROSITE-ProRule" id="PRU00552"/>
    </source>
</evidence>
<dbReference type="InterPro" id="IPR014014">
    <property type="entry name" value="RNA_helicase_DEAD_Q_motif"/>
</dbReference>
<dbReference type="PANTHER" id="PTHR47958">
    <property type="entry name" value="ATP-DEPENDENT RNA HELICASE DBP3"/>
    <property type="match status" value="1"/>
</dbReference>
<gene>
    <name evidence="9" type="ORF">KUDE01_012996</name>
</gene>
<evidence type="ECO:0000313" key="10">
    <source>
        <dbReference type="Proteomes" id="UP001228049"/>
    </source>
</evidence>
<proteinExistence type="predicted"/>
<reference evidence="9" key="1">
    <citation type="submission" date="2023-04" db="EMBL/GenBank/DDBJ databases">
        <title>Chromosome-level genome of Chaenocephalus aceratus.</title>
        <authorList>
            <person name="Park H."/>
        </authorList>
    </citation>
    <scope>NUCLEOTIDE SEQUENCE</scope>
    <source>
        <strain evidence="9">DE</strain>
        <tissue evidence="9">Muscle</tissue>
    </source>
</reference>
<evidence type="ECO:0000256" key="4">
    <source>
        <dbReference type="ARBA" id="ARBA00022806"/>
    </source>
</evidence>
<dbReference type="GO" id="GO:0005524">
    <property type="term" value="F:ATP binding"/>
    <property type="evidence" value="ECO:0007669"/>
    <property type="project" value="UniProtKB-KW"/>
</dbReference>
<dbReference type="GO" id="GO:0016787">
    <property type="term" value="F:hydrolase activity"/>
    <property type="evidence" value="ECO:0007669"/>
    <property type="project" value="UniProtKB-KW"/>
</dbReference>
<dbReference type="PROSITE" id="PS51195">
    <property type="entry name" value="Q_MOTIF"/>
    <property type="match status" value="1"/>
</dbReference>
<feature type="domain" description="DEAD-box RNA helicase Q" evidence="8">
    <location>
        <begin position="73"/>
        <end position="101"/>
    </location>
</feature>
<feature type="domain" description="Helicase ATP-binding" evidence="7">
    <location>
        <begin position="102"/>
        <end position="223"/>
    </location>
</feature>
<dbReference type="InterPro" id="IPR027417">
    <property type="entry name" value="P-loop_NTPase"/>
</dbReference>
<dbReference type="EC" id="3.6.4.13" evidence="1"/>
<dbReference type="SMART" id="SM00487">
    <property type="entry name" value="DEXDc"/>
    <property type="match status" value="1"/>
</dbReference>
<keyword evidence="4 9" id="KW-0347">Helicase</keyword>
<dbReference type="GO" id="GO:0003676">
    <property type="term" value="F:nucleic acid binding"/>
    <property type="evidence" value="ECO:0007669"/>
    <property type="project" value="InterPro"/>
</dbReference>
<dbReference type="Pfam" id="PF00270">
    <property type="entry name" value="DEAD"/>
    <property type="match status" value="1"/>
</dbReference>
<keyword evidence="3" id="KW-0378">Hydrolase</keyword>
<dbReference type="InterPro" id="IPR011545">
    <property type="entry name" value="DEAD/DEAH_box_helicase_dom"/>
</dbReference>
<sequence length="231" mass="26150">MDWKNLRENKERFQALKWKGVPPLKKNFYTEAESVSILSAEEVIEWRKENNNIFVDDLLEDGEKRPFPNPCRTFLEAFKLFPEIMENIDRVGFEKPTPIQAWPVSLSGDDVIAIAQTGTGKTLAYLLPGFIHMDGQVVPRSKRGGPGMLVLTPTRELALQIEQECNKYSFKGYKSVCIYGGGDRRAQINAVRSGVDIVIATPGRLNDLQMNELINLRSITYLVCCLDILQV</sequence>
<evidence type="ECO:0000256" key="3">
    <source>
        <dbReference type="ARBA" id="ARBA00022801"/>
    </source>
</evidence>
<evidence type="ECO:0000256" key="2">
    <source>
        <dbReference type="ARBA" id="ARBA00022741"/>
    </source>
</evidence>
<accession>A0AAD9CQC8</accession>
<dbReference type="GO" id="GO:0003724">
    <property type="term" value="F:RNA helicase activity"/>
    <property type="evidence" value="ECO:0007669"/>
    <property type="project" value="UniProtKB-EC"/>
</dbReference>
<evidence type="ECO:0000256" key="1">
    <source>
        <dbReference type="ARBA" id="ARBA00012552"/>
    </source>
</evidence>
<comment type="caution">
    <text evidence="9">The sequence shown here is derived from an EMBL/GenBank/DDBJ whole genome shotgun (WGS) entry which is preliminary data.</text>
</comment>
<name>A0AAD9CQC8_DISEL</name>
<feature type="short sequence motif" description="Q motif" evidence="6">
    <location>
        <begin position="73"/>
        <end position="101"/>
    </location>
</feature>
<dbReference type="Proteomes" id="UP001228049">
    <property type="component" value="Unassembled WGS sequence"/>
</dbReference>